<evidence type="ECO:0000313" key="1">
    <source>
        <dbReference type="EMBL" id="BAO43164.1"/>
    </source>
</evidence>
<name>A0A7U6JFS6_9GAMM</name>
<dbReference type="AlphaFoldDB" id="A0A7U6JFS6"/>
<keyword evidence="2" id="KW-1185">Reference proteome</keyword>
<proteinExistence type="predicted"/>
<organism evidence="1 2">
    <name type="scientific">Thiolapillus brandeum</name>
    <dbReference type="NCBI Taxonomy" id="1076588"/>
    <lineage>
        <taxon>Bacteria</taxon>
        <taxon>Pseudomonadati</taxon>
        <taxon>Pseudomonadota</taxon>
        <taxon>Gammaproteobacteria</taxon>
        <taxon>Chromatiales</taxon>
        <taxon>Sedimenticolaceae</taxon>
        <taxon>Thiolapillus</taxon>
    </lineage>
</organism>
<reference evidence="1 2" key="1">
    <citation type="journal article" date="2014" name="PLoS ONE">
        <title>Physiological and genomic features of a novel sulfur-oxidizing gammaproteobacterium belonging to a previously uncultivated symbiotic lineage isolated from a hydrothermal vent.</title>
        <authorList>
            <person name="Nunoura T."/>
            <person name="Takaki Y."/>
            <person name="Kazama H."/>
            <person name="Kakuta J."/>
            <person name="Shimamura S."/>
            <person name="Makita H."/>
            <person name="Hirai M."/>
            <person name="Miyazaki M."/>
            <person name="Takai K."/>
        </authorList>
    </citation>
    <scope>NUCLEOTIDE SEQUENCE [LARGE SCALE GENOMIC DNA]</scope>
    <source>
        <strain evidence="1 2">Hiromi1</strain>
    </source>
</reference>
<accession>A0A7U6JFS6</accession>
<dbReference type="KEGG" id="tbn:TBH_C0218"/>
<dbReference type="EMBL" id="AP012273">
    <property type="protein sequence ID" value="BAO43164.1"/>
    <property type="molecule type" value="Genomic_DNA"/>
</dbReference>
<evidence type="ECO:0000313" key="2">
    <source>
        <dbReference type="Proteomes" id="UP000031631"/>
    </source>
</evidence>
<sequence length="487" mass="53913">MDMEQNFDSCKARSQRTANGPCLRERRMFRLLLQSNANYFGTAADDLLPVKIPICCNSYYEEISCVAWDQEAHLMAAMVTLHQPEGYAAGTRLTRAPEHLRFYISLNGGREWQDQGSASVEVENAPCNGDRHYAVSLEPLLSAEELQGAEVMLRVILAWEDIPPPDNPEWKPVFGDVHEVVFSTSSAPDSGEREPLLAAGLSGEHGGAMLAVVRLTQHDLESRHYRHLSFWLEREGGDRLDCCLGSVALSHERAEQLFNLPLDLLDCRWACAEIGTSLGVRLVLSAAPLREGAELAENDNTLRMTKACLTIPPLVTAGAGQIALVGGRSAREIHVAELRLDELEDGEIIVQGVPMPDHDYIVEVSDDGLKWRPLLSSFTVMDRQGNRIRHSPDSHSGQFRYLPRERNVLGILARWDAPEPGKWLVRLRVYMQGVLLPESDCVVVRVGEKIARQMTEAAKEDSGSMAPAVPRDLVLGSLFPGVGLINI</sequence>
<gene>
    <name evidence="1" type="ORF">TBH_C0218</name>
</gene>
<protein>
    <submittedName>
        <fullName evidence="1">Uncharacterized protein</fullName>
    </submittedName>
</protein>
<dbReference type="Proteomes" id="UP000031631">
    <property type="component" value="Chromosome"/>
</dbReference>